<evidence type="ECO:0000313" key="2">
    <source>
        <dbReference type="Proteomes" id="UP000261540"/>
    </source>
</evidence>
<name>A0A3B3RSE1_9TELE</name>
<dbReference type="GeneTree" id="ENSGT00950000182912"/>
<dbReference type="Ensembl" id="ENSPKIT00000002065.1">
    <property type="protein sequence ID" value="ENSPKIP00000021429.1"/>
    <property type="gene ID" value="ENSPKIG00000005839.1"/>
</dbReference>
<keyword evidence="2" id="KW-1185">Reference proteome</keyword>
<evidence type="ECO:0000313" key="1">
    <source>
        <dbReference type="Ensembl" id="ENSPKIP00000021429.1"/>
    </source>
</evidence>
<organism evidence="1 2">
    <name type="scientific">Paramormyrops kingsleyae</name>
    <dbReference type="NCBI Taxonomy" id="1676925"/>
    <lineage>
        <taxon>Eukaryota</taxon>
        <taxon>Metazoa</taxon>
        <taxon>Chordata</taxon>
        <taxon>Craniata</taxon>
        <taxon>Vertebrata</taxon>
        <taxon>Euteleostomi</taxon>
        <taxon>Actinopterygii</taxon>
        <taxon>Neopterygii</taxon>
        <taxon>Teleostei</taxon>
        <taxon>Osteoglossocephala</taxon>
        <taxon>Osteoglossomorpha</taxon>
        <taxon>Osteoglossiformes</taxon>
        <taxon>Mormyridae</taxon>
        <taxon>Paramormyrops</taxon>
    </lineage>
</organism>
<sequence length="162" mass="18067">MSKLDGYTPKLLELMKAKGGVAGLKMQPILNVLIQDDRIETRRDAVIRNLILYLGEVAENLFKDSKDGNQEDFSNSLMTILVHGNGDEEPDVSIVLEGSKVLTKCQNTAKACALLMGLIYALNLQYPSNLKYTFEVFQKLILDLDGLKLSPKVRSLKTKLHT</sequence>
<protein>
    <submittedName>
        <fullName evidence="1">Uncharacterized protein</fullName>
    </submittedName>
</protein>
<dbReference type="PANTHER" id="PTHR31025:SF25">
    <property type="entry name" value="ZINC FINGER (C2H2)-60"/>
    <property type="match status" value="1"/>
</dbReference>
<dbReference type="AlphaFoldDB" id="A0A3B3RSE1"/>
<proteinExistence type="predicted"/>
<reference evidence="1" key="2">
    <citation type="submission" date="2025-09" db="UniProtKB">
        <authorList>
            <consortium name="Ensembl"/>
        </authorList>
    </citation>
    <scope>IDENTIFICATION</scope>
</reference>
<reference evidence="1" key="1">
    <citation type="submission" date="2025-08" db="UniProtKB">
        <authorList>
            <consortium name="Ensembl"/>
        </authorList>
    </citation>
    <scope>IDENTIFICATION</scope>
</reference>
<accession>A0A3B3RSE1</accession>
<dbReference type="Proteomes" id="UP000261540">
    <property type="component" value="Unplaced"/>
</dbReference>
<dbReference type="PANTHER" id="PTHR31025">
    <property type="entry name" value="SI:CH211-196P9.1-RELATED"/>
    <property type="match status" value="1"/>
</dbReference>